<dbReference type="Proteomes" id="UP000041254">
    <property type="component" value="Unassembled WGS sequence"/>
</dbReference>
<dbReference type="Pfam" id="PF25238">
    <property type="entry name" value="OGFOD2-like"/>
    <property type="match status" value="1"/>
</dbReference>
<dbReference type="AlphaFoldDB" id="A0A0G4F8F9"/>
<dbReference type="VEuPathDB" id="CryptoDB:Vbra_4222"/>
<name>A0A0G4F8F9_VITBC</name>
<protein>
    <submittedName>
        <fullName evidence="1">Uncharacterized protein</fullName>
    </submittedName>
</protein>
<dbReference type="STRING" id="1169540.A0A0G4F8F9"/>
<gene>
    <name evidence="1" type="ORF">Vbra_4222</name>
</gene>
<sequence length="234" mass="26841">MGVQLSAPLCPCAKRSGKQRNREDESFICSCFLTHGYFLKARCVHIDCPDDSSWRDLEPVVREELERQRQHRIDCIAQAPGRIHRIRERYRPRDAELFDWSDGRWLHEACIDVLSRSGWEAKGRGRAVVEQHRGGRFPVVSMPVFSDEFLRRFADELTYFRSLGLHTTKPNSMNDGGVLMREMGMDAFFDGLLADVLTPTAHRLHLLPPDATLDSHKTFTEDSSKRVTVIGTLE</sequence>
<reference evidence="1 2" key="1">
    <citation type="submission" date="2014-11" db="EMBL/GenBank/DDBJ databases">
        <authorList>
            <person name="Zhu J."/>
            <person name="Qi W."/>
            <person name="Song R."/>
        </authorList>
    </citation>
    <scope>NUCLEOTIDE SEQUENCE [LARGE SCALE GENOMIC DNA]</scope>
</reference>
<proteinExistence type="predicted"/>
<dbReference type="InParanoid" id="A0A0G4F8F9"/>
<keyword evidence="2" id="KW-1185">Reference proteome</keyword>
<dbReference type="OrthoDB" id="1736837at2759"/>
<accession>A0A0G4F8F9</accession>
<dbReference type="EMBL" id="CDMY01000391">
    <property type="protein sequence ID" value="CEM09014.1"/>
    <property type="molecule type" value="Genomic_DNA"/>
</dbReference>
<organism evidence="1 2">
    <name type="scientific">Vitrella brassicaformis (strain CCMP3155)</name>
    <dbReference type="NCBI Taxonomy" id="1169540"/>
    <lineage>
        <taxon>Eukaryota</taxon>
        <taxon>Sar</taxon>
        <taxon>Alveolata</taxon>
        <taxon>Colpodellida</taxon>
        <taxon>Vitrellaceae</taxon>
        <taxon>Vitrella</taxon>
    </lineage>
</organism>
<evidence type="ECO:0000313" key="1">
    <source>
        <dbReference type="EMBL" id="CEM09014.1"/>
    </source>
</evidence>
<evidence type="ECO:0000313" key="2">
    <source>
        <dbReference type="Proteomes" id="UP000041254"/>
    </source>
</evidence>